<dbReference type="EMBL" id="MT141236">
    <property type="protein sequence ID" value="QJA56722.1"/>
    <property type="molecule type" value="Genomic_DNA"/>
</dbReference>
<sequence>MKNIDMKVEKNILTIKIDLSKTSGKSKSGKSTVIASTEGNQQFPFEGEIVSIGVNVYKK</sequence>
<reference evidence="1" key="1">
    <citation type="submission" date="2020-03" db="EMBL/GenBank/DDBJ databases">
        <title>The deep terrestrial virosphere.</title>
        <authorList>
            <person name="Holmfeldt K."/>
            <person name="Nilsson E."/>
            <person name="Simone D."/>
            <person name="Lopez-Fernandez M."/>
            <person name="Wu X."/>
            <person name="de Brujin I."/>
            <person name="Lundin D."/>
            <person name="Andersson A."/>
            <person name="Bertilsson S."/>
            <person name="Dopson M."/>
        </authorList>
    </citation>
    <scope>NUCLEOTIDE SEQUENCE</scope>
    <source>
        <strain evidence="1">MM415B01803</strain>
    </source>
</reference>
<proteinExistence type="predicted"/>
<evidence type="ECO:0000313" key="1">
    <source>
        <dbReference type="EMBL" id="QJA56722.1"/>
    </source>
</evidence>
<accession>A0A6M3IK15</accession>
<organism evidence="1">
    <name type="scientific">viral metagenome</name>
    <dbReference type="NCBI Taxonomy" id="1070528"/>
    <lineage>
        <taxon>unclassified sequences</taxon>
        <taxon>metagenomes</taxon>
        <taxon>organismal metagenomes</taxon>
    </lineage>
</organism>
<protein>
    <submittedName>
        <fullName evidence="1">Uncharacterized protein</fullName>
    </submittedName>
</protein>
<name>A0A6M3IK15_9ZZZZ</name>
<dbReference type="AlphaFoldDB" id="A0A6M3IK15"/>
<gene>
    <name evidence="1" type="ORF">MM415B01803_0001</name>
</gene>